<keyword evidence="2 3" id="KW-0802">TPR repeat</keyword>
<keyword evidence="1" id="KW-0677">Repeat</keyword>
<dbReference type="Proteomes" id="UP001464891">
    <property type="component" value="Unassembled WGS sequence"/>
</dbReference>
<evidence type="ECO:0000313" key="6">
    <source>
        <dbReference type="Proteomes" id="UP001464891"/>
    </source>
</evidence>
<evidence type="ECO:0000313" key="5">
    <source>
        <dbReference type="EMBL" id="MEP0817158.1"/>
    </source>
</evidence>
<protein>
    <submittedName>
        <fullName evidence="5">HNH endonuclease</fullName>
    </submittedName>
</protein>
<feature type="repeat" description="TPR" evidence="3">
    <location>
        <begin position="209"/>
        <end position="242"/>
    </location>
</feature>
<dbReference type="GO" id="GO:0004519">
    <property type="term" value="F:endonuclease activity"/>
    <property type="evidence" value="ECO:0007669"/>
    <property type="project" value="UniProtKB-KW"/>
</dbReference>
<keyword evidence="5" id="KW-0378">Hydrolase</keyword>
<gene>
    <name evidence="5" type="ORF">NC998_08620</name>
</gene>
<dbReference type="Pfam" id="PF13181">
    <property type="entry name" value="TPR_8"/>
    <property type="match status" value="1"/>
</dbReference>
<dbReference type="Gene3D" id="1.25.40.10">
    <property type="entry name" value="Tetratricopeptide repeat domain"/>
    <property type="match status" value="1"/>
</dbReference>
<dbReference type="EMBL" id="JAMPKM010000004">
    <property type="protein sequence ID" value="MEP0817158.1"/>
    <property type="molecule type" value="Genomic_DNA"/>
</dbReference>
<keyword evidence="5" id="KW-0255">Endonuclease</keyword>
<keyword evidence="5" id="KW-0540">Nuclease</keyword>
<dbReference type="PANTHER" id="PTHR44858:SF1">
    <property type="entry name" value="UDP-N-ACETYLGLUCOSAMINE--PEPTIDE N-ACETYLGLUCOSAMINYLTRANSFERASE SPINDLY-RELATED"/>
    <property type="match status" value="1"/>
</dbReference>
<dbReference type="InterPro" id="IPR011990">
    <property type="entry name" value="TPR-like_helical_dom_sf"/>
</dbReference>
<dbReference type="RefSeq" id="WP_190437882.1">
    <property type="nucleotide sequence ID" value="NZ_JAMPKM010000004.1"/>
</dbReference>
<dbReference type="Pfam" id="PF00515">
    <property type="entry name" value="TPR_1"/>
    <property type="match status" value="1"/>
</dbReference>
<feature type="domain" description="HNH nuclease" evidence="4">
    <location>
        <begin position="353"/>
        <end position="402"/>
    </location>
</feature>
<evidence type="ECO:0000256" key="2">
    <source>
        <dbReference type="ARBA" id="ARBA00022803"/>
    </source>
</evidence>
<evidence type="ECO:0000256" key="1">
    <source>
        <dbReference type="ARBA" id="ARBA00022737"/>
    </source>
</evidence>
<accession>A0ABV0J5U4</accession>
<dbReference type="InterPro" id="IPR003615">
    <property type="entry name" value="HNH_nuc"/>
</dbReference>
<reference evidence="5 6" key="1">
    <citation type="submission" date="2022-04" db="EMBL/GenBank/DDBJ databases">
        <title>Positive selection, recombination, and allopatry shape intraspecific diversity of widespread and dominant cyanobacteria.</title>
        <authorList>
            <person name="Wei J."/>
            <person name="Shu W."/>
            <person name="Hu C."/>
        </authorList>
    </citation>
    <scope>NUCLEOTIDE SEQUENCE [LARGE SCALE GENOMIC DNA]</scope>
    <source>
        <strain evidence="5 6">GB2-A4</strain>
    </source>
</reference>
<dbReference type="PANTHER" id="PTHR44858">
    <property type="entry name" value="TETRATRICOPEPTIDE REPEAT PROTEIN 6"/>
    <property type="match status" value="1"/>
</dbReference>
<evidence type="ECO:0000259" key="4">
    <source>
        <dbReference type="Pfam" id="PF13391"/>
    </source>
</evidence>
<name>A0ABV0J5U4_9CYAN</name>
<evidence type="ECO:0000256" key="3">
    <source>
        <dbReference type="PROSITE-ProRule" id="PRU00339"/>
    </source>
</evidence>
<dbReference type="PROSITE" id="PS50293">
    <property type="entry name" value="TPR_REGION"/>
    <property type="match status" value="1"/>
</dbReference>
<dbReference type="Pfam" id="PF13391">
    <property type="entry name" value="HNH_2"/>
    <property type="match status" value="1"/>
</dbReference>
<proteinExistence type="predicted"/>
<dbReference type="InterPro" id="IPR019734">
    <property type="entry name" value="TPR_rpt"/>
</dbReference>
<organism evidence="5 6">
    <name type="scientific">Trichocoleus desertorum GB2-A4</name>
    <dbReference type="NCBI Taxonomy" id="2933944"/>
    <lineage>
        <taxon>Bacteria</taxon>
        <taxon>Bacillati</taxon>
        <taxon>Cyanobacteriota</taxon>
        <taxon>Cyanophyceae</taxon>
        <taxon>Leptolyngbyales</taxon>
        <taxon>Trichocoleusaceae</taxon>
        <taxon>Trichocoleus</taxon>
    </lineage>
</organism>
<dbReference type="InterPro" id="IPR050498">
    <property type="entry name" value="Ycf3"/>
</dbReference>
<dbReference type="SMART" id="SM00028">
    <property type="entry name" value="TPR"/>
    <property type="match status" value="3"/>
</dbReference>
<dbReference type="SUPFAM" id="SSF48452">
    <property type="entry name" value="TPR-like"/>
    <property type="match status" value="1"/>
</dbReference>
<keyword evidence="6" id="KW-1185">Reference proteome</keyword>
<sequence length="456" mass="51903">MPTRVFLCNRETWYHGVEDEIKEAKELLSRGKVHRGVWTCGSVKSIEVNDAAYFKRVGSEPLGFFAYGRIVAAEKEYQLRLLEKNYSNVSEAYQACYDEEGNVILAVAHEWYSVVDYNQPLEIKRLKQDPQFSKANFHFQGSGGSFREECITLLNECWEKHALNLSRQGFGVHLAEALYRAGQDSINQKLYVEAIDKFSQAIHVNPNLTKAYIGRGNAYQKLGKQHEALQNYTEATQIEPADNSVAYYQRGIIHAELGNKQKAIEDFTVAQKLFLDKSDLVNSKNAGEKIKILASSKTLEVSELSRIRKHIIDAPGVAKNLQEAKRKILVSIIRRQGQSLFRQNLIDVYDSRCAITNCDVEEALEAAHIIPYSDNGSNQIVNGLLLRGDLHTLFDLNLIAIEPETHTVLLHPSLRQSSYSDLHQKKLRLPSATTYKPSQEALHQRWNQCEWARNHE</sequence>
<comment type="caution">
    <text evidence="5">The sequence shown here is derived from an EMBL/GenBank/DDBJ whole genome shotgun (WGS) entry which is preliminary data.</text>
</comment>
<dbReference type="PROSITE" id="PS50005">
    <property type="entry name" value="TPR"/>
    <property type="match status" value="2"/>
</dbReference>
<feature type="repeat" description="TPR" evidence="3">
    <location>
        <begin position="175"/>
        <end position="208"/>
    </location>
</feature>